<dbReference type="Gene3D" id="3.30.565.10">
    <property type="entry name" value="Histidine kinase-like ATPase, C-terminal domain"/>
    <property type="match status" value="1"/>
</dbReference>
<name>A0ABV5BN84_9LEPT</name>
<gene>
    <name evidence="2" type="ORF">ACE5IX_09755</name>
</gene>
<feature type="domain" description="Histidine kinase/HSP90-like ATPase" evidence="1">
    <location>
        <begin position="21"/>
        <end position="161"/>
    </location>
</feature>
<dbReference type="RefSeq" id="WP_016546270.1">
    <property type="nucleotide sequence ID" value="NZ_JBHILI010000005.1"/>
</dbReference>
<dbReference type="Pfam" id="PF13581">
    <property type="entry name" value="HATPase_c_2"/>
    <property type="match status" value="1"/>
</dbReference>
<dbReference type="CDD" id="cd16936">
    <property type="entry name" value="HATPase_RsbW-like"/>
    <property type="match status" value="1"/>
</dbReference>
<dbReference type="InterPro" id="IPR003594">
    <property type="entry name" value="HATPase_dom"/>
</dbReference>
<keyword evidence="3" id="KW-1185">Reference proteome</keyword>
<evidence type="ECO:0000259" key="1">
    <source>
        <dbReference type="Pfam" id="PF13581"/>
    </source>
</evidence>
<dbReference type="InterPro" id="IPR036890">
    <property type="entry name" value="HATPase_C_sf"/>
</dbReference>
<proteinExistence type="predicted"/>
<keyword evidence="2" id="KW-0067">ATP-binding</keyword>
<protein>
    <submittedName>
        <fullName evidence="2">ATP-binding protein</fullName>
    </submittedName>
</protein>
<evidence type="ECO:0000313" key="2">
    <source>
        <dbReference type="EMBL" id="MFB5736792.1"/>
    </source>
</evidence>
<keyword evidence="2" id="KW-0547">Nucleotide-binding</keyword>
<dbReference type="Proteomes" id="UP001580391">
    <property type="component" value="Unassembled WGS sequence"/>
</dbReference>
<dbReference type="SUPFAM" id="SSF55874">
    <property type="entry name" value="ATPase domain of HSP90 chaperone/DNA topoisomerase II/histidine kinase"/>
    <property type="match status" value="1"/>
</dbReference>
<reference evidence="2 3" key="1">
    <citation type="submission" date="2024-09" db="EMBL/GenBank/DDBJ databases">
        <title>Taxonomic and Genotyping Characterization of Leptospira Strains isolated from Multiple Sources in Colombia highlights the importance of intermediate species.</title>
        <authorList>
            <person name="Torres Higuera L."/>
            <person name="Rojas Tapias D."/>
            <person name="Jimenez Velasquez S."/>
            <person name="Renjifo Ibanez C."/>
        </authorList>
    </citation>
    <scope>NUCLEOTIDE SEQUENCE [LARGE SCALE GENOMIC DNA]</scope>
    <source>
        <strain evidence="2 3">Lep080</strain>
    </source>
</reference>
<evidence type="ECO:0000313" key="3">
    <source>
        <dbReference type="Proteomes" id="UP001580391"/>
    </source>
</evidence>
<dbReference type="EMBL" id="JBHILJ010000004">
    <property type="protein sequence ID" value="MFB5736792.1"/>
    <property type="molecule type" value="Genomic_DNA"/>
</dbReference>
<accession>A0ABV5BN84</accession>
<sequence>MRDTADSLLVRQHAGSYVMFLPPDLASIRDFRAALRKSLEENSFASKDIQQIELAADEALTNSISANFNSSSDETIICRWILKDSKFTLWIVDYGSGLKAEKLESVVVEKKPSSLQEFLKKVQTYQEGKCEILPLRGKPTLHRNSGKGLQIMQAMMDSVKVMYHCKEGRISSDPSDSSIRGSIIELAFDSKKHTV</sequence>
<comment type="caution">
    <text evidence="2">The sequence shown here is derived from an EMBL/GenBank/DDBJ whole genome shotgun (WGS) entry which is preliminary data.</text>
</comment>
<dbReference type="GO" id="GO:0005524">
    <property type="term" value="F:ATP binding"/>
    <property type="evidence" value="ECO:0007669"/>
    <property type="project" value="UniProtKB-KW"/>
</dbReference>
<organism evidence="2 3">
    <name type="scientific">Leptospira wolffii</name>
    <dbReference type="NCBI Taxonomy" id="409998"/>
    <lineage>
        <taxon>Bacteria</taxon>
        <taxon>Pseudomonadati</taxon>
        <taxon>Spirochaetota</taxon>
        <taxon>Spirochaetia</taxon>
        <taxon>Leptospirales</taxon>
        <taxon>Leptospiraceae</taxon>
        <taxon>Leptospira</taxon>
    </lineage>
</organism>